<organism evidence="2 3">
    <name type="scientific">Chitinophaga silvisoli</name>
    <dbReference type="NCBI Taxonomy" id="2291814"/>
    <lineage>
        <taxon>Bacteria</taxon>
        <taxon>Pseudomonadati</taxon>
        <taxon>Bacteroidota</taxon>
        <taxon>Chitinophagia</taxon>
        <taxon>Chitinophagales</taxon>
        <taxon>Chitinophagaceae</taxon>
        <taxon>Chitinophaga</taxon>
    </lineage>
</organism>
<proteinExistence type="predicted"/>
<dbReference type="AlphaFoldDB" id="A0A3E1NTJ0"/>
<reference evidence="2 3" key="1">
    <citation type="submission" date="2018-08" db="EMBL/GenBank/DDBJ databases">
        <title>Chitinophaga sp. K20C18050901, a novel bacterium isolated from forest soil.</title>
        <authorList>
            <person name="Wang C."/>
        </authorList>
    </citation>
    <scope>NUCLEOTIDE SEQUENCE [LARGE SCALE GENOMIC DNA]</scope>
    <source>
        <strain evidence="2 3">K20C18050901</strain>
    </source>
</reference>
<dbReference type="RefSeq" id="WP_199415166.1">
    <property type="nucleotide sequence ID" value="NZ_QTJV01000015.1"/>
</dbReference>
<keyword evidence="3" id="KW-1185">Reference proteome</keyword>
<dbReference type="EMBL" id="QTJV01000015">
    <property type="protein sequence ID" value="RFM31230.1"/>
    <property type="molecule type" value="Genomic_DNA"/>
</dbReference>
<protein>
    <recommendedName>
        <fullName evidence="1">DUF7014 domain-containing protein</fullName>
    </recommendedName>
</protein>
<accession>A0A3E1NTJ0</accession>
<evidence type="ECO:0000313" key="3">
    <source>
        <dbReference type="Proteomes" id="UP000261174"/>
    </source>
</evidence>
<dbReference type="Pfam" id="PF22809">
    <property type="entry name" value="DUF7014"/>
    <property type="match status" value="1"/>
</dbReference>
<feature type="non-terminal residue" evidence="2">
    <location>
        <position position="1"/>
    </location>
</feature>
<evidence type="ECO:0000313" key="2">
    <source>
        <dbReference type="EMBL" id="RFM31230.1"/>
    </source>
</evidence>
<feature type="domain" description="DUF7014" evidence="1">
    <location>
        <begin position="27"/>
        <end position="152"/>
    </location>
</feature>
<dbReference type="InterPro" id="IPR054280">
    <property type="entry name" value="DUF7014"/>
</dbReference>
<dbReference type="Proteomes" id="UP000261174">
    <property type="component" value="Unassembled WGS sequence"/>
</dbReference>
<dbReference type="NCBIfam" id="NF046078">
    <property type="entry name" value="STM4504_CBY0614"/>
    <property type="match status" value="1"/>
</dbReference>
<gene>
    <name evidence="2" type="ORF">DXN04_29305</name>
</gene>
<evidence type="ECO:0000259" key="1">
    <source>
        <dbReference type="Pfam" id="PF22809"/>
    </source>
</evidence>
<comment type="caution">
    <text evidence="2">The sequence shown here is derived from an EMBL/GenBank/DDBJ whole genome shotgun (WGS) entry which is preliminary data.</text>
</comment>
<name>A0A3E1NTJ0_9BACT</name>
<sequence length="156" mass="17600">FWPYTTVLTGPVCSVKGGPMISVLDNNKFKGANEEFLKAHEHYRHGRNKEALTECLKAFESTMKIICKEKGWEYDQHDPAKKLIKICFQNELVPTFTQNQFTSLQNLLESGIPTIRNKLGGHGQGPIPQKVDDEMTRYGMNLTGANIIFLIEQSGV</sequence>